<dbReference type="GeneID" id="63774462"/>
<feature type="compositionally biased region" description="Basic and acidic residues" evidence="6">
    <location>
        <begin position="348"/>
        <end position="378"/>
    </location>
</feature>
<dbReference type="Pfam" id="PF01285">
    <property type="entry name" value="TEA"/>
    <property type="match status" value="1"/>
</dbReference>
<evidence type="ECO:0000256" key="2">
    <source>
        <dbReference type="ARBA" id="ARBA00008421"/>
    </source>
</evidence>
<sequence>MANTTNQQKKKLQNKVGVNKVLAIVEIVTRQSLGESTGNVQPLDFGSLALCQSSHLPPSPSLQSIPKPPIVPAQAVISTYGTSSRDYNSFPRDLSLHESPITHSRHGTNPIYSWKHFADYRAKVTQKEAEKNDPTLPLYLEDAFLDSIGIETQLTKAQALLLIPLIGRKKLSSKGVLYGRNMLITEYLWIYHRLLYPPQPGEIMPIGKAREDHPMYRTRKQASSHIQVLKGFFLTHPLFHFFFPRENEEKEEYRKHIKEEGEEIDAFKNHKVLIALAEGRLPDQQPNYDYFARLLAGDSEVFVRPKTCWIHASSSEVSLTDDCKNAYANDRTCLSADTTSLDGTRLGRKGDVPHLIRNSDKETRRDLDKNQKEDDPPKYLLHEYTKSIAQKESKSMRDISKKFCHRFPKLYEKLMAALNDTHHLDERTSRCVVGPCDLIQFEVVLDLHTTSRFPNGTHLDGTVELQICHPELSNHHWRSITSIIKPKELEYNDTEEPIWDCITPCPFGSRQKDVLVVPFPATSWANSFIRLADYVAAEKARMNCRPGYPKWTRRSVILWTFQDANNKINDKGKIDPTSTFHQQRAYVDGSPRVSQDSAKSMKPDFAHHLNAAMHENFDSAHETTSITSPSQQHTHLDNLHLLDSFSLGYLTTPPPTASLPSSYTYISDDKTINDNDSLHRPSFLSDPSASGTESQGNMLADLGVPFLANLGPISSNAYDNVADCDGGLQGLEPVSQWGTKTCVAHSQQWNRFTCEGSTGLAAETTGLGGPAANIADVSPWHDMTSRDQALWAYGNDTLWGARETNDIKQSHNAGTVIHLRASGRFNY</sequence>
<dbReference type="AlphaFoldDB" id="A0A1Y2E4V0"/>
<dbReference type="SMART" id="SM00426">
    <property type="entry name" value="TEA"/>
    <property type="match status" value="1"/>
</dbReference>
<comment type="similarity">
    <text evidence="2">Belongs to the TEC1 family.</text>
</comment>
<dbReference type="RefSeq" id="XP_040717280.1">
    <property type="nucleotide sequence ID" value="XM_040858250.1"/>
</dbReference>
<dbReference type="GO" id="GO:0000978">
    <property type="term" value="F:RNA polymerase II cis-regulatory region sequence-specific DNA binding"/>
    <property type="evidence" value="ECO:0007669"/>
    <property type="project" value="TreeGrafter"/>
</dbReference>
<dbReference type="Proteomes" id="UP000193689">
    <property type="component" value="Unassembled WGS sequence"/>
</dbReference>
<evidence type="ECO:0000256" key="5">
    <source>
        <dbReference type="ARBA" id="ARBA00023242"/>
    </source>
</evidence>
<dbReference type="InParanoid" id="A0A1Y2E4V0"/>
<proteinExistence type="inferred from homology"/>
<keyword evidence="3" id="KW-0805">Transcription regulation</keyword>
<dbReference type="EMBL" id="MCFJ01000005">
    <property type="protein sequence ID" value="ORY66316.1"/>
    <property type="molecule type" value="Genomic_DNA"/>
</dbReference>
<accession>A0A1Y2E4V0</accession>
<dbReference type="OrthoDB" id="10006572at2759"/>
<dbReference type="GO" id="GO:0005634">
    <property type="term" value="C:nucleus"/>
    <property type="evidence" value="ECO:0007669"/>
    <property type="project" value="UniProtKB-SubCell"/>
</dbReference>
<comment type="caution">
    <text evidence="8">The sequence shown here is derived from an EMBL/GenBank/DDBJ whole genome shotgun (WGS) entry which is preliminary data.</text>
</comment>
<dbReference type="InterPro" id="IPR038096">
    <property type="entry name" value="TEA/ATTS_sf"/>
</dbReference>
<dbReference type="STRING" id="1141098.A0A1Y2E4V0"/>
<feature type="region of interest" description="Disordered" evidence="6">
    <location>
        <begin position="345"/>
        <end position="378"/>
    </location>
</feature>
<dbReference type="InterPro" id="IPR000818">
    <property type="entry name" value="TEA/ATTS_dom"/>
</dbReference>
<reference evidence="8 9" key="1">
    <citation type="submission" date="2016-07" db="EMBL/GenBank/DDBJ databases">
        <title>Pervasive Adenine N6-methylation of Active Genes in Fungi.</title>
        <authorList>
            <consortium name="DOE Joint Genome Institute"/>
            <person name="Mondo S.J."/>
            <person name="Dannebaum R.O."/>
            <person name="Kuo R.C."/>
            <person name="Labutti K."/>
            <person name="Haridas S."/>
            <person name="Kuo A."/>
            <person name="Salamov A."/>
            <person name="Ahrendt S.R."/>
            <person name="Lipzen A."/>
            <person name="Sullivan W."/>
            <person name="Andreopoulos W.B."/>
            <person name="Clum A."/>
            <person name="Lindquist E."/>
            <person name="Daum C."/>
            <person name="Ramamoorthy G.K."/>
            <person name="Gryganskyi A."/>
            <person name="Culley D."/>
            <person name="Magnuson J.K."/>
            <person name="James T.Y."/>
            <person name="O'Malley M.A."/>
            <person name="Stajich J.E."/>
            <person name="Spatafora J.W."/>
            <person name="Visel A."/>
            <person name="Grigoriev I.V."/>
        </authorList>
    </citation>
    <scope>NUCLEOTIDE SEQUENCE [LARGE SCALE GENOMIC DNA]</scope>
    <source>
        <strain evidence="8 9">CBS 129021</strain>
    </source>
</reference>
<evidence type="ECO:0000256" key="3">
    <source>
        <dbReference type="ARBA" id="ARBA00023015"/>
    </source>
</evidence>
<protein>
    <recommendedName>
        <fullName evidence="7">TEA domain-containing protein</fullName>
    </recommendedName>
</protein>
<keyword evidence="5" id="KW-0539">Nucleus</keyword>
<dbReference type="PANTHER" id="PTHR11834">
    <property type="entry name" value="TRANSCRIPTIONAL ENHANCER FACTOR TEF RELATED"/>
    <property type="match status" value="1"/>
</dbReference>
<dbReference type="GO" id="GO:0005667">
    <property type="term" value="C:transcription regulator complex"/>
    <property type="evidence" value="ECO:0007669"/>
    <property type="project" value="TreeGrafter"/>
</dbReference>
<keyword evidence="4" id="KW-0804">Transcription</keyword>
<gene>
    <name evidence="8" type="ORF">BCR38DRAFT_408268</name>
</gene>
<evidence type="ECO:0000259" key="7">
    <source>
        <dbReference type="SMART" id="SM00426"/>
    </source>
</evidence>
<dbReference type="PANTHER" id="PTHR11834:SF0">
    <property type="entry name" value="PROTEIN SCALLOPED"/>
    <property type="match status" value="1"/>
</dbReference>
<evidence type="ECO:0000256" key="1">
    <source>
        <dbReference type="ARBA" id="ARBA00004123"/>
    </source>
</evidence>
<dbReference type="InterPro" id="IPR050937">
    <property type="entry name" value="TEC1_TEAD_TF"/>
</dbReference>
<evidence type="ECO:0000256" key="6">
    <source>
        <dbReference type="SAM" id="MobiDB-lite"/>
    </source>
</evidence>
<dbReference type="GO" id="GO:0000981">
    <property type="term" value="F:DNA-binding transcription factor activity, RNA polymerase II-specific"/>
    <property type="evidence" value="ECO:0007669"/>
    <property type="project" value="TreeGrafter"/>
</dbReference>
<evidence type="ECO:0000256" key="4">
    <source>
        <dbReference type="ARBA" id="ARBA00023163"/>
    </source>
</evidence>
<evidence type="ECO:0000313" key="9">
    <source>
        <dbReference type="Proteomes" id="UP000193689"/>
    </source>
</evidence>
<organism evidence="8 9">
    <name type="scientific">Pseudomassariella vexata</name>
    <dbReference type="NCBI Taxonomy" id="1141098"/>
    <lineage>
        <taxon>Eukaryota</taxon>
        <taxon>Fungi</taxon>
        <taxon>Dikarya</taxon>
        <taxon>Ascomycota</taxon>
        <taxon>Pezizomycotina</taxon>
        <taxon>Sordariomycetes</taxon>
        <taxon>Xylariomycetidae</taxon>
        <taxon>Amphisphaeriales</taxon>
        <taxon>Pseudomassariaceae</taxon>
        <taxon>Pseudomassariella</taxon>
    </lineage>
</organism>
<feature type="domain" description="TEA" evidence="7">
    <location>
        <begin position="142"/>
        <end position="229"/>
    </location>
</feature>
<name>A0A1Y2E4V0_9PEZI</name>
<comment type="subcellular location">
    <subcellularLocation>
        <location evidence="1">Nucleus</location>
    </subcellularLocation>
</comment>
<dbReference type="Gene3D" id="6.10.20.40">
    <property type="entry name" value="TEA/ATTS domain"/>
    <property type="match status" value="1"/>
</dbReference>
<evidence type="ECO:0000313" key="8">
    <source>
        <dbReference type="EMBL" id="ORY66316.1"/>
    </source>
</evidence>
<keyword evidence="9" id="KW-1185">Reference proteome</keyword>